<evidence type="ECO:0000256" key="5">
    <source>
        <dbReference type="ARBA" id="ARBA00022679"/>
    </source>
</evidence>
<dbReference type="Gene3D" id="1.10.287.130">
    <property type="match status" value="1"/>
</dbReference>
<dbReference type="GO" id="GO:0000155">
    <property type="term" value="F:phosphorelay sensor kinase activity"/>
    <property type="evidence" value="ECO:0007669"/>
    <property type="project" value="InterPro"/>
</dbReference>
<protein>
    <recommendedName>
        <fullName evidence="3">histidine kinase</fullName>
        <ecNumber evidence="3">2.7.13.3</ecNumber>
    </recommendedName>
</protein>
<evidence type="ECO:0000256" key="6">
    <source>
        <dbReference type="ARBA" id="ARBA00022692"/>
    </source>
</evidence>
<dbReference type="InterPro" id="IPR003660">
    <property type="entry name" value="HAMP_dom"/>
</dbReference>
<keyword evidence="8 11" id="KW-1133">Transmembrane helix</keyword>
<evidence type="ECO:0000256" key="7">
    <source>
        <dbReference type="ARBA" id="ARBA00022777"/>
    </source>
</evidence>
<dbReference type="SUPFAM" id="SSF55874">
    <property type="entry name" value="ATPase domain of HSP90 chaperone/DNA topoisomerase II/histidine kinase"/>
    <property type="match status" value="1"/>
</dbReference>
<keyword evidence="9" id="KW-0902">Two-component regulatory system</keyword>
<evidence type="ECO:0000256" key="4">
    <source>
        <dbReference type="ARBA" id="ARBA00022553"/>
    </source>
</evidence>
<dbReference type="InterPro" id="IPR004358">
    <property type="entry name" value="Sig_transdc_His_kin-like_C"/>
</dbReference>
<dbReference type="Pfam" id="PF02518">
    <property type="entry name" value="HATPase_c"/>
    <property type="match status" value="1"/>
</dbReference>
<dbReference type="FunFam" id="1.10.287.130:FF:000001">
    <property type="entry name" value="Two-component sensor histidine kinase"/>
    <property type="match status" value="1"/>
</dbReference>
<keyword evidence="10 11" id="KW-0472">Membrane</keyword>
<evidence type="ECO:0000256" key="3">
    <source>
        <dbReference type="ARBA" id="ARBA00012438"/>
    </source>
</evidence>
<comment type="subcellular location">
    <subcellularLocation>
        <location evidence="2">Cell membrane</location>
    </subcellularLocation>
</comment>
<dbReference type="GO" id="GO:0005886">
    <property type="term" value="C:plasma membrane"/>
    <property type="evidence" value="ECO:0007669"/>
    <property type="project" value="UniProtKB-SubCell"/>
</dbReference>
<dbReference type="SMART" id="SM00304">
    <property type="entry name" value="HAMP"/>
    <property type="match status" value="1"/>
</dbReference>
<dbReference type="InterPro" id="IPR036890">
    <property type="entry name" value="HATPase_C_sf"/>
</dbReference>
<dbReference type="Proteomes" id="UP001165124">
    <property type="component" value="Unassembled WGS sequence"/>
</dbReference>
<dbReference type="EC" id="2.7.13.3" evidence="3"/>
<dbReference type="RefSeq" id="WP_106258830.1">
    <property type="nucleotide sequence ID" value="NZ_BSRZ01000009.1"/>
</dbReference>
<evidence type="ECO:0000256" key="2">
    <source>
        <dbReference type="ARBA" id="ARBA00004236"/>
    </source>
</evidence>
<dbReference type="PANTHER" id="PTHR45436">
    <property type="entry name" value="SENSOR HISTIDINE KINASE YKOH"/>
    <property type="match status" value="1"/>
</dbReference>
<evidence type="ECO:0000313" key="14">
    <source>
        <dbReference type="EMBL" id="GLW65521.1"/>
    </source>
</evidence>
<evidence type="ECO:0000313" key="15">
    <source>
        <dbReference type="Proteomes" id="UP001165124"/>
    </source>
</evidence>
<feature type="transmembrane region" description="Helical" evidence="11">
    <location>
        <begin position="20"/>
        <end position="43"/>
    </location>
</feature>
<dbReference type="Gene3D" id="6.10.340.10">
    <property type="match status" value="1"/>
</dbReference>
<dbReference type="PROSITE" id="PS50109">
    <property type="entry name" value="HIS_KIN"/>
    <property type="match status" value="1"/>
</dbReference>
<dbReference type="SMART" id="SM00388">
    <property type="entry name" value="HisKA"/>
    <property type="match status" value="1"/>
</dbReference>
<keyword evidence="15" id="KW-1185">Reference proteome</keyword>
<proteinExistence type="predicted"/>
<dbReference type="EMBL" id="BSRZ01000009">
    <property type="protein sequence ID" value="GLW65521.1"/>
    <property type="molecule type" value="Genomic_DNA"/>
</dbReference>
<organism evidence="14 15">
    <name type="scientific">Actinomadura rubrobrunea</name>
    <dbReference type="NCBI Taxonomy" id="115335"/>
    <lineage>
        <taxon>Bacteria</taxon>
        <taxon>Bacillati</taxon>
        <taxon>Actinomycetota</taxon>
        <taxon>Actinomycetes</taxon>
        <taxon>Streptosporangiales</taxon>
        <taxon>Thermomonosporaceae</taxon>
        <taxon>Actinomadura</taxon>
    </lineage>
</organism>
<keyword evidence="4" id="KW-0597">Phosphoprotein</keyword>
<evidence type="ECO:0000256" key="1">
    <source>
        <dbReference type="ARBA" id="ARBA00000085"/>
    </source>
</evidence>
<keyword evidence="6 11" id="KW-0812">Transmembrane</keyword>
<dbReference type="InterPro" id="IPR036097">
    <property type="entry name" value="HisK_dim/P_sf"/>
</dbReference>
<dbReference type="Pfam" id="PF00512">
    <property type="entry name" value="HisKA"/>
    <property type="match status" value="1"/>
</dbReference>
<evidence type="ECO:0000259" key="12">
    <source>
        <dbReference type="PROSITE" id="PS50109"/>
    </source>
</evidence>
<dbReference type="InterPro" id="IPR050428">
    <property type="entry name" value="TCS_sensor_his_kinase"/>
</dbReference>
<feature type="domain" description="Histidine kinase" evidence="12">
    <location>
        <begin position="250"/>
        <end position="456"/>
    </location>
</feature>
<feature type="transmembrane region" description="Helical" evidence="11">
    <location>
        <begin position="164"/>
        <end position="185"/>
    </location>
</feature>
<keyword evidence="7 14" id="KW-0418">Kinase</keyword>
<dbReference type="Gene3D" id="3.30.565.10">
    <property type="entry name" value="Histidine kinase-like ATPase, C-terminal domain"/>
    <property type="match status" value="1"/>
</dbReference>
<dbReference type="AlphaFoldDB" id="A0A9W6UVC0"/>
<dbReference type="SMART" id="SM00387">
    <property type="entry name" value="HATPase_c"/>
    <property type="match status" value="1"/>
</dbReference>
<evidence type="ECO:0000256" key="8">
    <source>
        <dbReference type="ARBA" id="ARBA00022989"/>
    </source>
</evidence>
<dbReference type="PANTHER" id="PTHR45436:SF5">
    <property type="entry name" value="SENSOR HISTIDINE KINASE TRCS"/>
    <property type="match status" value="1"/>
</dbReference>
<evidence type="ECO:0000259" key="13">
    <source>
        <dbReference type="PROSITE" id="PS50885"/>
    </source>
</evidence>
<reference evidence="14" key="1">
    <citation type="submission" date="2023-02" db="EMBL/GenBank/DDBJ databases">
        <title>Actinomadura rubrobrunea NBRC 14622.</title>
        <authorList>
            <person name="Ichikawa N."/>
            <person name="Sato H."/>
            <person name="Tonouchi N."/>
        </authorList>
    </citation>
    <scope>NUCLEOTIDE SEQUENCE</scope>
    <source>
        <strain evidence="14">NBRC 14622</strain>
    </source>
</reference>
<keyword evidence="5" id="KW-0808">Transferase</keyword>
<dbReference type="SUPFAM" id="SSF47384">
    <property type="entry name" value="Homodimeric domain of signal transducing histidine kinase"/>
    <property type="match status" value="1"/>
</dbReference>
<dbReference type="CDD" id="cd00082">
    <property type="entry name" value="HisKA"/>
    <property type="match status" value="1"/>
</dbReference>
<dbReference type="InterPro" id="IPR003594">
    <property type="entry name" value="HATPase_dom"/>
</dbReference>
<evidence type="ECO:0000256" key="10">
    <source>
        <dbReference type="ARBA" id="ARBA00023136"/>
    </source>
</evidence>
<evidence type="ECO:0000256" key="11">
    <source>
        <dbReference type="SAM" id="Phobius"/>
    </source>
</evidence>
<dbReference type="PRINTS" id="PR00344">
    <property type="entry name" value="BCTRLSENSOR"/>
</dbReference>
<comment type="catalytic activity">
    <reaction evidence="1">
        <text>ATP + protein L-histidine = ADP + protein N-phospho-L-histidine.</text>
        <dbReference type="EC" id="2.7.13.3"/>
    </reaction>
</comment>
<comment type="caution">
    <text evidence="14">The sequence shown here is derived from an EMBL/GenBank/DDBJ whole genome shotgun (WGS) entry which is preliminary data.</text>
</comment>
<sequence length="467" mass="51241">MPRRRLLFPPLSEWSLRLRVTVVATVIMGLLLSLGVAAFYLTLRWTTDDQVRQRGRDAVHELAATVRLHDPRGDALQSEVDGYNLLQSVDDHDHVLAASAALAGYPPISDLHPSRPGEIATERVTVPGVPSKVFVSATRVRARAGWRTVYAGTPEYQHAAVGRMLVITLVLLVPLSMALTAWLVWGAVRRALRPLHVMSSELAAISGGEPYGRVSVPGGADEVAELGEEINLALIRLQRTVERQRAFAADVSHELRSPLTGLRAQLEDALENPEDEQWPEVARAALDDADRLQRIVADLLFMARLEAGVQIERRPVDLGELAAEELERRRSEVPVELSAQPGVLVLGSPDHLRRLLVNLLDNAEHYARSRVWVNVRAEGRTAELEVLDDGPGIAPEDRERVFLRFQRLGGARRREHGGTGLGLPISRDIAIAHGGSLHVADSDKGARLLLRLPLARPPRAHLTAPGA</sequence>
<accession>A0A9W6UVC0</accession>
<dbReference type="InterPro" id="IPR005467">
    <property type="entry name" value="His_kinase_dom"/>
</dbReference>
<gene>
    <name evidence="14" type="ORF">Arub01_37650</name>
</gene>
<feature type="domain" description="HAMP" evidence="13">
    <location>
        <begin position="189"/>
        <end position="242"/>
    </location>
</feature>
<dbReference type="PROSITE" id="PS50885">
    <property type="entry name" value="HAMP"/>
    <property type="match status" value="1"/>
</dbReference>
<evidence type="ECO:0000256" key="9">
    <source>
        <dbReference type="ARBA" id="ARBA00023012"/>
    </source>
</evidence>
<dbReference type="InterPro" id="IPR003661">
    <property type="entry name" value="HisK_dim/P_dom"/>
</dbReference>
<name>A0A9W6UVC0_9ACTN</name>
<dbReference type="CDD" id="cd00075">
    <property type="entry name" value="HATPase"/>
    <property type="match status" value="1"/>
</dbReference>